<keyword evidence="3" id="KW-1185">Reference proteome</keyword>
<evidence type="ECO:0000313" key="2">
    <source>
        <dbReference type="EMBL" id="TKW33821.1"/>
    </source>
</evidence>
<name>A0A4U6VV49_SETVI</name>
<proteinExistence type="predicted"/>
<feature type="region of interest" description="Disordered" evidence="1">
    <location>
        <begin position="22"/>
        <end position="50"/>
    </location>
</feature>
<gene>
    <name evidence="2" type="ORF">SEVIR_2G264750v2</name>
</gene>
<sequence>MKNSSIPLPTAHLPPLFGCSAAAQPTRASAPPPDAGQATTPPRRASWLPSPAPFRLRRAAPLRIFGCSLIVNSNRLNQFGHRIYCLAPLGHLATMLQTS</sequence>
<dbReference type="AlphaFoldDB" id="A0A4U6VV49"/>
<reference evidence="2" key="1">
    <citation type="submission" date="2019-03" db="EMBL/GenBank/DDBJ databases">
        <title>WGS assembly of Setaria viridis.</title>
        <authorList>
            <person name="Huang P."/>
            <person name="Jenkins J."/>
            <person name="Grimwood J."/>
            <person name="Barry K."/>
            <person name="Healey A."/>
            <person name="Mamidi S."/>
            <person name="Sreedasyam A."/>
            <person name="Shu S."/>
            <person name="Feldman M."/>
            <person name="Wu J."/>
            <person name="Yu Y."/>
            <person name="Chen C."/>
            <person name="Johnson J."/>
            <person name="Rokhsar D."/>
            <person name="Baxter I."/>
            <person name="Schmutz J."/>
            <person name="Brutnell T."/>
            <person name="Kellogg E."/>
        </authorList>
    </citation>
    <scope>NUCLEOTIDE SEQUENCE [LARGE SCALE GENOMIC DNA]</scope>
</reference>
<protein>
    <submittedName>
        <fullName evidence="2">Uncharacterized protein</fullName>
    </submittedName>
</protein>
<evidence type="ECO:0000313" key="3">
    <source>
        <dbReference type="Proteomes" id="UP000298652"/>
    </source>
</evidence>
<dbReference type="EMBL" id="CM016553">
    <property type="protein sequence ID" value="TKW33821.1"/>
    <property type="molecule type" value="Genomic_DNA"/>
</dbReference>
<dbReference type="Gramene" id="TKW33821">
    <property type="protein sequence ID" value="TKW33821"/>
    <property type="gene ID" value="SEVIR_2G264750v2"/>
</dbReference>
<dbReference type="Proteomes" id="UP000298652">
    <property type="component" value="Chromosome 2"/>
</dbReference>
<evidence type="ECO:0000256" key="1">
    <source>
        <dbReference type="SAM" id="MobiDB-lite"/>
    </source>
</evidence>
<organism evidence="2 3">
    <name type="scientific">Setaria viridis</name>
    <name type="common">Green bristlegrass</name>
    <name type="synonym">Setaria italica subsp. viridis</name>
    <dbReference type="NCBI Taxonomy" id="4556"/>
    <lineage>
        <taxon>Eukaryota</taxon>
        <taxon>Viridiplantae</taxon>
        <taxon>Streptophyta</taxon>
        <taxon>Embryophyta</taxon>
        <taxon>Tracheophyta</taxon>
        <taxon>Spermatophyta</taxon>
        <taxon>Magnoliopsida</taxon>
        <taxon>Liliopsida</taxon>
        <taxon>Poales</taxon>
        <taxon>Poaceae</taxon>
        <taxon>PACMAD clade</taxon>
        <taxon>Panicoideae</taxon>
        <taxon>Panicodae</taxon>
        <taxon>Paniceae</taxon>
        <taxon>Cenchrinae</taxon>
        <taxon>Setaria</taxon>
    </lineage>
</organism>
<accession>A0A4U6VV49</accession>